<feature type="transmembrane region" description="Helical" evidence="7">
    <location>
        <begin position="373"/>
        <end position="392"/>
    </location>
</feature>
<feature type="transmembrane region" description="Helical" evidence="7">
    <location>
        <begin position="459"/>
        <end position="479"/>
    </location>
</feature>
<feature type="transmembrane region" description="Helical" evidence="7">
    <location>
        <begin position="133"/>
        <end position="151"/>
    </location>
</feature>
<dbReference type="KEGG" id="spzr:G5C33_05415"/>
<feature type="transmembrane region" description="Helical" evidence="7">
    <location>
        <begin position="299"/>
        <end position="320"/>
    </location>
</feature>
<evidence type="ECO:0000256" key="2">
    <source>
        <dbReference type="ARBA" id="ARBA00007430"/>
    </source>
</evidence>
<feature type="transmembrane region" description="Helical" evidence="7">
    <location>
        <begin position="398"/>
        <end position="417"/>
    </location>
</feature>
<gene>
    <name evidence="8" type="ORF">G5C33_05415</name>
</gene>
<dbReference type="EMBL" id="CP049109">
    <property type="protein sequence ID" value="QIG79288.1"/>
    <property type="molecule type" value="Genomic_DNA"/>
</dbReference>
<evidence type="ECO:0000313" key="9">
    <source>
        <dbReference type="Proteomes" id="UP000501568"/>
    </source>
</evidence>
<dbReference type="Pfam" id="PF13440">
    <property type="entry name" value="Polysacc_synt_3"/>
    <property type="match status" value="1"/>
</dbReference>
<evidence type="ECO:0000256" key="7">
    <source>
        <dbReference type="SAM" id="Phobius"/>
    </source>
</evidence>
<dbReference type="GO" id="GO:0005886">
    <property type="term" value="C:plasma membrane"/>
    <property type="evidence" value="ECO:0007669"/>
    <property type="project" value="UniProtKB-SubCell"/>
</dbReference>
<feature type="transmembrane region" description="Helical" evidence="7">
    <location>
        <begin position="163"/>
        <end position="183"/>
    </location>
</feature>
<feature type="transmembrane region" description="Helical" evidence="7">
    <location>
        <begin position="59"/>
        <end position="83"/>
    </location>
</feature>
<keyword evidence="6 7" id="KW-0472">Membrane</keyword>
<keyword evidence="5 7" id="KW-1133">Transmembrane helix</keyword>
<dbReference type="PANTHER" id="PTHR30250:SF10">
    <property type="entry name" value="LIPOPOLYSACCHARIDE BIOSYNTHESIS PROTEIN WZXC"/>
    <property type="match status" value="1"/>
</dbReference>
<protein>
    <submittedName>
        <fullName evidence="8">Lipopolysaccharide biosynthesis protein</fullName>
    </submittedName>
</protein>
<dbReference type="AlphaFoldDB" id="A0A6G6Y3J2"/>
<dbReference type="InterPro" id="IPR050833">
    <property type="entry name" value="Poly_Biosynth_Transport"/>
</dbReference>
<accession>A0A6G6Y3J2</accession>
<feature type="transmembrane region" description="Helical" evidence="7">
    <location>
        <begin position="245"/>
        <end position="266"/>
    </location>
</feature>
<organism evidence="8 9">
    <name type="scientific">Stakelama tenebrarum</name>
    <dbReference type="NCBI Taxonomy" id="2711215"/>
    <lineage>
        <taxon>Bacteria</taxon>
        <taxon>Pseudomonadati</taxon>
        <taxon>Pseudomonadota</taxon>
        <taxon>Alphaproteobacteria</taxon>
        <taxon>Sphingomonadales</taxon>
        <taxon>Sphingomonadaceae</taxon>
        <taxon>Stakelama</taxon>
    </lineage>
</organism>
<keyword evidence="3" id="KW-1003">Cell membrane</keyword>
<evidence type="ECO:0000313" key="8">
    <source>
        <dbReference type="EMBL" id="QIG79288.1"/>
    </source>
</evidence>
<evidence type="ECO:0000256" key="1">
    <source>
        <dbReference type="ARBA" id="ARBA00004651"/>
    </source>
</evidence>
<feature type="transmembrane region" description="Helical" evidence="7">
    <location>
        <begin position="222"/>
        <end position="239"/>
    </location>
</feature>
<evidence type="ECO:0000256" key="3">
    <source>
        <dbReference type="ARBA" id="ARBA00022475"/>
    </source>
</evidence>
<comment type="similarity">
    <text evidence="2">Belongs to the polysaccharide synthase family.</text>
</comment>
<feature type="transmembrane region" description="Helical" evidence="7">
    <location>
        <begin position="429"/>
        <end position="447"/>
    </location>
</feature>
<keyword evidence="4 7" id="KW-0812">Transmembrane</keyword>
<keyword evidence="9" id="KW-1185">Reference proteome</keyword>
<evidence type="ECO:0000256" key="4">
    <source>
        <dbReference type="ARBA" id="ARBA00022692"/>
    </source>
</evidence>
<feature type="transmembrane region" description="Helical" evidence="7">
    <location>
        <begin position="340"/>
        <end position="361"/>
    </location>
</feature>
<evidence type="ECO:0000256" key="5">
    <source>
        <dbReference type="ARBA" id="ARBA00022989"/>
    </source>
</evidence>
<dbReference type="Proteomes" id="UP000501568">
    <property type="component" value="Chromosome"/>
</dbReference>
<dbReference type="CDD" id="cd13127">
    <property type="entry name" value="MATE_tuaB_like"/>
    <property type="match status" value="1"/>
</dbReference>
<feature type="transmembrane region" description="Helical" evidence="7">
    <location>
        <begin position="35"/>
        <end position="53"/>
    </location>
</feature>
<reference evidence="8 9" key="1">
    <citation type="submission" date="2020-02" db="EMBL/GenBank/DDBJ databases">
        <authorList>
            <person name="Zheng R.K."/>
            <person name="Sun C.M."/>
        </authorList>
    </citation>
    <scope>NUCLEOTIDE SEQUENCE [LARGE SCALE GENOMIC DNA]</scope>
    <source>
        <strain evidence="9">zrk23</strain>
    </source>
</reference>
<dbReference type="PANTHER" id="PTHR30250">
    <property type="entry name" value="PST FAMILY PREDICTED COLANIC ACID TRANSPORTER"/>
    <property type="match status" value="1"/>
</dbReference>
<evidence type="ECO:0000256" key="6">
    <source>
        <dbReference type="ARBA" id="ARBA00023136"/>
    </source>
</evidence>
<feature type="transmembrane region" description="Helical" evidence="7">
    <location>
        <begin position="189"/>
        <end position="210"/>
    </location>
</feature>
<feature type="transmembrane region" description="Helical" evidence="7">
    <location>
        <begin position="95"/>
        <end position="121"/>
    </location>
</feature>
<proteinExistence type="inferred from homology"/>
<name>A0A6G6Y3J2_9SPHN</name>
<sequence length="494" mass="52908">MVGVIESTAESPNQGPDSLRNQVRSAVIWRSGTQILGQLITWASTFLVIRILSPADYGLFAMTSVVLVLLNIVNGFGFANAVIREEAVERRQLQQLLGMLIVLNLALAATQLALAPLAAAYYREPMVASLLRVQALLYLTTPPIALAYAVLSRAMDFRHQAQVNLISGIAGAAAALAGALAGLGVWTLVLAPLTLFAVRALGLTIAARTFMLPRFDFRGAGWIARYGAVVGVTQVFWFLQTQADIFIAGRIFSAAELGLYTTALFLTQMFVTKFVPPINEVAFSAYSRIRGDHDAYASAFLKGVRIIFVIGLPFYAGMAVTAEPLVHVVLGEKWLGTAPLVRTLAFAMPFMTLIVLFTPALEALGRPDLSLRNSMVGSVMLPVAFLIGAHSGAQGLTLAWVAAYPMLVLIAAIWTLPALEVRLGDLADALRPSLLAALGMAVAVLLIDREAMLLAPLPRLAIDVVAGAAVYGLWLLIFARDSVAELLALARREG</sequence>
<comment type="subcellular location">
    <subcellularLocation>
        <location evidence="1">Cell membrane</location>
        <topology evidence="1">Multi-pass membrane protein</topology>
    </subcellularLocation>
</comment>